<evidence type="ECO:0000256" key="1">
    <source>
        <dbReference type="SAM" id="MobiDB-lite"/>
    </source>
</evidence>
<evidence type="ECO:0000313" key="3">
    <source>
        <dbReference type="Proteomes" id="UP000297703"/>
    </source>
</evidence>
<keyword evidence="3" id="KW-1185">Reference proteome</keyword>
<feature type="region of interest" description="Disordered" evidence="1">
    <location>
        <begin position="97"/>
        <end position="118"/>
    </location>
</feature>
<evidence type="ECO:0000313" key="2">
    <source>
        <dbReference type="EMBL" id="TFJ99075.1"/>
    </source>
</evidence>
<comment type="caution">
    <text evidence="2">The sequence shown here is derived from an EMBL/GenBank/DDBJ whole genome shotgun (WGS) entry which is preliminary data.</text>
</comment>
<dbReference type="AlphaFoldDB" id="A0A4D9DNB8"/>
<organism evidence="2 3">
    <name type="scientific">Platysternon megacephalum</name>
    <name type="common">big-headed turtle</name>
    <dbReference type="NCBI Taxonomy" id="55544"/>
    <lineage>
        <taxon>Eukaryota</taxon>
        <taxon>Metazoa</taxon>
        <taxon>Chordata</taxon>
        <taxon>Craniata</taxon>
        <taxon>Vertebrata</taxon>
        <taxon>Euteleostomi</taxon>
        <taxon>Archelosauria</taxon>
        <taxon>Testudinata</taxon>
        <taxon>Testudines</taxon>
        <taxon>Cryptodira</taxon>
        <taxon>Durocryptodira</taxon>
        <taxon>Testudinoidea</taxon>
        <taxon>Platysternidae</taxon>
        <taxon>Platysternon</taxon>
    </lineage>
</organism>
<dbReference type="Proteomes" id="UP000297703">
    <property type="component" value="Unassembled WGS sequence"/>
</dbReference>
<protein>
    <submittedName>
        <fullName evidence="2">Uncharacterized protein</fullName>
    </submittedName>
</protein>
<name>A0A4D9DNB8_9SAUR</name>
<feature type="region of interest" description="Disordered" evidence="1">
    <location>
        <begin position="29"/>
        <end position="72"/>
    </location>
</feature>
<sequence>MLSARLVREQGWRSRHTFLRRQNSCSTQPACLGRQTASPTSEPSLSLASPHEVGEHVPLCTGTDLRPAREPQRGPIVPAFLALGCWLVSRSGFDQKVRPDLKNRPRASSVQTHLLPPN</sequence>
<gene>
    <name evidence="2" type="ORF">DR999_PMT18952</name>
</gene>
<proteinExistence type="predicted"/>
<feature type="compositionally biased region" description="Polar residues" evidence="1">
    <location>
        <begin position="29"/>
        <end position="47"/>
    </location>
</feature>
<reference evidence="2 3" key="1">
    <citation type="submission" date="2019-04" db="EMBL/GenBank/DDBJ databases">
        <title>Draft genome of the big-headed turtle Platysternon megacephalum.</title>
        <authorList>
            <person name="Gong S."/>
        </authorList>
    </citation>
    <scope>NUCLEOTIDE SEQUENCE [LARGE SCALE GENOMIC DNA]</scope>
    <source>
        <strain evidence="2">DO16091913</strain>
        <tissue evidence="2">Muscle</tissue>
    </source>
</reference>
<dbReference type="EMBL" id="QXTE01000351">
    <property type="protein sequence ID" value="TFJ99075.1"/>
    <property type="molecule type" value="Genomic_DNA"/>
</dbReference>
<accession>A0A4D9DNB8</accession>
<reference evidence="2 3" key="2">
    <citation type="submission" date="2019-04" db="EMBL/GenBank/DDBJ databases">
        <title>The genome sequence of big-headed turtle.</title>
        <authorList>
            <person name="Gong S."/>
        </authorList>
    </citation>
    <scope>NUCLEOTIDE SEQUENCE [LARGE SCALE GENOMIC DNA]</scope>
    <source>
        <strain evidence="2">DO16091913</strain>
        <tissue evidence="2">Muscle</tissue>
    </source>
</reference>